<accession>A0A445MG67</accession>
<feature type="compositionally biased region" description="Basic and acidic residues" evidence="1">
    <location>
        <begin position="41"/>
        <end position="58"/>
    </location>
</feature>
<dbReference type="InterPro" id="IPR005162">
    <property type="entry name" value="Retrotrans_gag_dom"/>
</dbReference>
<reference evidence="3" key="1">
    <citation type="journal article" date="2018" name="Data Brief">
        <title>Genome sequence data from 17 accessions of Ensete ventricosum, a staple food crop for millions in Ethiopia.</title>
        <authorList>
            <person name="Yemataw Z."/>
            <person name="Muzemil S."/>
            <person name="Ambachew D."/>
            <person name="Tripathi L."/>
            <person name="Tesfaye K."/>
            <person name="Chala A."/>
            <person name="Farbos A."/>
            <person name="O'Neill P."/>
            <person name="Moore K."/>
            <person name="Grant M."/>
            <person name="Studholme D.J."/>
        </authorList>
    </citation>
    <scope>NUCLEOTIDE SEQUENCE [LARGE SCALE GENOMIC DNA]</scope>
    <source>
        <tissue evidence="3">Leaf</tissue>
    </source>
</reference>
<dbReference type="AlphaFoldDB" id="A0A445MG67"/>
<evidence type="ECO:0000256" key="1">
    <source>
        <dbReference type="SAM" id="MobiDB-lite"/>
    </source>
</evidence>
<feature type="region of interest" description="Disordered" evidence="1">
    <location>
        <begin position="35"/>
        <end position="60"/>
    </location>
</feature>
<dbReference type="EMBL" id="KV875847">
    <property type="protein sequence ID" value="RZR73186.1"/>
    <property type="molecule type" value="Genomic_DNA"/>
</dbReference>
<feature type="domain" description="Retrotransposon gag" evidence="2">
    <location>
        <begin position="103"/>
        <end position="166"/>
    </location>
</feature>
<proteinExistence type="predicted"/>
<name>A0A445MG67_ENSVE</name>
<dbReference type="Pfam" id="PF03732">
    <property type="entry name" value="Retrotrans_gag"/>
    <property type="match status" value="1"/>
</dbReference>
<gene>
    <name evidence="3" type="ORF">BHM03_00021235</name>
</gene>
<evidence type="ECO:0000313" key="3">
    <source>
        <dbReference type="EMBL" id="RZR73186.1"/>
    </source>
</evidence>
<protein>
    <recommendedName>
        <fullName evidence="2">Retrotransposon gag domain-containing protein</fullName>
    </recommendedName>
</protein>
<evidence type="ECO:0000259" key="2">
    <source>
        <dbReference type="Pfam" id="PF03732"/>
    </source>
</evidence>
<sequence>MASVDLIGAKLEAFETHMDDGLCALFAKFRLGRSSTPRRSQHGESFNRKENPPKKEEQVMDSSYPCIRMDFPRWEDGDPTRWISRAKQYFYYHRTSEASMVDIAAIHLGREAIQWYDWYKHTHGVPTWRQLKSGLLIHFRSTEYGNMNGQLVKIRQTSTVQEYQTRDHYCKRGKLLVIKPIEDLEPEDVDPELEKEDTKEELQPAINTIHALAGYTNSQSLKVNEFFEHQSITILIDIGSTNNFMDSKVAA</sequence>
<dbReference type="Proteomes" id="UP000290560">
    <property type="component" value="Unassembled WGS sequence"/>
</dbReference>
<organism evidence="3">
    <name type="scientific">Ensete ventricosum</name>
    <name type="common">Abyssinian banana</name>
    <name type="synonym">Musa ensete</name>
    <dbReference type="NCBI Taxonomy" id="4639"/>
    <lineage>
        <taxon>Eukaryota</taxon>
        <taxon>Viridiplantae</taxon>
        <taxon>Streptophyta</taxon>
        <taxon>Embryophyta</taxon>
        <taxon>Tracheophyta</taxon>
        <taxon>Spermatophyta</taxon>
        <taxon>Magnoliopsida</taxon>
        <taxon>Liliopsida</taxon>
        <taxon>Zingiberales</taxon>
        <taxon>Musaceae</taxon>
        <taxon>Ensete</taxon>
    </lineage>
</organism>